<feature type="compositionally biased region" description="Basic and acidic residues" evidence="2">
    <location>
        <begin position="34"/>
        <end position="58"/>
    </location>
</feature>
<sequence length="247" mass="26376">MNTRSGNPETHRLTGSQEDQVGARMGSPADLEEEHGGIDELRSEAGGEPAKGEFRQEEVPEETSEQVRQHPAFRAYGAFRSILLSLGALLGAACILVFAVSLLFGIRPLVVVSGSMEPTIPVGSVVLSQQVPAGEIEDGSIVTVERPRGLGLVTHRLVKSVQPTPDVYEYTLKGDANTQNDPEPYKVTTAGKYIWHIVGLGYLAAVLQSSYGIFIAGAAGLALLALFILDPARLAQGSAARARRRKC</sequence>
<feature type="transmembrane region" description="Helical" evidence="3">
    <location>
        <begin position="82"/>
        <end position="106"/>
    </location>
</feature>
<dbReference type="InterPro" id="IPR001733">
    <property type="entry name" value="Peptidase_S26B"/>
</dbReference>
<keyword evidence="3" id="KW-0812">Transmembrane</keyword>
<gene>
    <name evidence="5" type="ORF">J2S90_002670</name>
    <name evidence="6" type="ORF">J2S93_003232</name>
</gene>
<dbReference type="GO" id="GO:0016020">
    <property type="term" value="C:membrane"/>
    <property type="evidence" value="ECO:0007669"/>
    <property type="project" value="UniProtKB-UniRule"/>
</dbReference>
<keyword evidence="3" id="KW-0472">Membrane</keyword>
<keyword evidence="5" id="KW-0378">Hydrolase</keyword>
<dbReference type="Proteomes" id="UP001242995">
    <property type="component" value="Unassembled WGS sequence"/>
</dbReference>
<dbReference type="GO" id="GO:0004252">
    <property type="term" value="F:serine-type endopeptidase activity"/>
    <property type="evidence" value="ECO:0007669"/>
    <property type="project" value="UniProtKB-UniRule"/>
</dbReference>
<dbReference type="CDD" id="cd06462">
    <property type="entry name" value="Peptidase_S24_S26"/>
    <property type="match status" value="1"/>
</dbReference>
<proteinExistence type="predicted"/>
<evidence type="ECO:0000256" key="2">
    <source>
        <dbReference type="SAM" id="MobiDB-lite"/>
    </source>
</evidence>
<protein>
    <recommendedName>
        <fullName evidence="1">Signal peptidase I</fullName>
        <ecNumber evidence="1">3.4.21.89</ecNumber>
    </recommendedName>
</protein>
<feature type="domain" description="Peptidase S26" evidence="4">
    <location>
        <begin position="88"/>
        <end position="161"/>
    </location>
</feature>
<comment type="caution">
    <text evidence="5">The sequence shown here is derived from an EMBL/GenBank/DDBJ whole genome shotgun (WGS) entry which is preliminary data.</text>
</comment>
<evidence type="ECO:0000313" key="5">
    <source>
        <dbReference type="EMBL" id="MDP9905699.1"/>
    </source>
</evidence>
<organism evidence="5 8">
    <name type="scientific">Arthrobacter bambusae</name>
    <dbReference type="NCBI Taxonomy" id="1338426"/>
    <lineage>
        <taxon>Bacteria</taxon>
        <taxon>Bacillati</taxon>
        <taxon>Actinomycetota</taxon>
        <taxon>Actinomycetes</taxon>
        <taxon>Micrococcales</taxon>
        <taxon>Micrococcaceae</taxon>
        <taxon>Arthrobacter</taxon>
    </lineage>
</organism>
<evidence type="ECO:0000313" key="6">
    <source>
        <dbReference type="EMBL" id="MDQ0181793.1"/>
    </source>
</evidence>
<keyword evidence="7" id="KW-1185">Reference proteome</keyword>
<evidence type="ECO:0000256" key="1">
    <source>
        <dbReference type="NCBIfam" id="TIGR02228"/>
    </source>
</evidence>
<keyword evidence="3" id="KW-1133">Transmembrane helix</keyword>
<evidence type="ECO:0000259" key="4">
    <source>
        <dbReference type="Pfam" id="PF10502"/>
    </source>
</evidence>
<name>A0AAW8DJU8_9MICC</name>
<feature type="compositionally biased region" description="Polar residues" evidence="2">
    <location>
        <begin position="1"/>
        <end position="19"/>
    </location>
</feature>
<evidence type="ECO:0000313" key="8">
    <source>
        <dbReference type="Proteomes" id="UP001242995"/>
    </source>
</evidence>
<accession>A0AAW8DJU8</accession>
<dbReference type="Proteomes" id="UP001230951">
    <property type="component" value="Unassembled WGS sequence"/>
</dbReference>
<evidence type="ECO:0000256" key="3">
    <source>
        <dbReference type="SAM" id="Phobius"/>
    </source>
</evidence>
<feature type="transmembrane region" description="Helical" evidence="3">
    <location>
        <begin position="211"/>
        <end position="229"/>
    </location>
</feature>
<dbReference type="NCBIfam" id="TIGR02228">
    <property type="entry name" value="sigpep_I_arch"/>
    <property type="match status" value="1"/>
</dbReference>
<evidence type="ECO:0000313" key="7">
    <source>
        <dbReference type="Proteomes" id="UP001230951"/>
    </source>
</evidence>
<dbReference type="InterPro" id="IPR019533">
    <property type="entry name" value="Peptidase_S26"/>
</dbReference>
<dbReference type="Pfam" id="PF10502">
    <property type="entry name" value="Peptidase_S26"/>
    <property type="match status" value="1"/>
</dbReference>
<dbReference type="EMBL" id="JAUSTF010000007">
    <property type="protein sequence ID" value="MDQ0181793.1"/>
    <property type="molecule type" value="Genomic_DNA"/>
</dbReference>
<dbReference type="EC" id="3.4.21.89" evidence="1"/>
<dbReference type="RefSeq" id="WP_306961880.1">
    <property type="nucleotide sequence ID" value="NZ_JAUSRG010000007.1"/>
</dbReference>
<dbReference type="EMBL" id="JAUSRG010000007">
    <property type="protein sequence ID" value="MDP9905699.1"/>
    <property type="molecule type" value="Genomic_DNA"/>
</dbReference>
<feature type="region of interest" description="Disordered" evidence="2">
    <location>
        <begin position="1"/>
        <end position="68"/>
    </location>
</feature>
<dbReference type="GO" id="GO:0009003">
    <property type="term" value="F:signal peptidase activity"/>
    <property type="evidence" value="ECO:0007669"/>
    <property type="project" value="UniProtKB-EC"/>
</dbReference>
<dbReference type="GO" id="GO:0006465">
    <property type="term" value="P:signal peptide processing"/>
    <property type="evidence" value="ECO:0007669"/>
    <property type="project" value="UniProtKB-UniRule"/>
</dbReference>
<reference evidence="5 7" key="1">
    <citation type="submission" date="2023-07" db="EMBL/GenBank/DDBJ databases">
        <title>Sorghum-associated microbial communities from plants grown in Nebraska, USA.</title>
        <authorList>
            <person name="Schachtman D."/>
        </authorList>
    </citation>
    <scope>NUCLEOTIDE SEQUENCE</scope>
    <source>
        <strain evidence="5">DS1006</strain>
        <strain evidence="6 7">DS1016</strain>
    </source>
</reference>
<dbReference type="AlphaFoldDB" id="A0AAW8DJU8"/>